<dbReference type="AlphaFoldDB" id="A0A8J6TG50"/>
<reference evidence="2 3" key="1">
    <citation type="submission" date="2020-08" db="EMBL/GenBank/DDBJ databases">
        <title>Bridging the membrane lipid divide: bacteria of the FCB group superphylum have the potential to synthesize archaeal ether lipids.</title>
        <authorList>
            <person name="Villanueva L."/>
            <person name="Von Meijenfeldt F.A.B."/>
            <person name="Westbye A.B."/>
            <person name="Yadav S."/>
            <person name="Hopmans E.C."/>
            <person name="Dutilh B.E."/>
            <person name="Sinninghe Damste J.S."/>
        </authorList>
    </citation>
    <scope>NUCLEOTIDE SEQUENCE [LARGE SCALE GENOMIC DNA]</scope>
    <source>
        <strain evidence="2">NIOZ-UU47</strain>
    </source>
</reference>
<dbReference type="Proteomes" id="UP000614424">
    <property type="component" value="Unassembled WGS sequence"/>
</dbReference>
<sequence>MISASKEELLSEIQEYIGRMPSLSTTVTKVMEVCNQPNTSPNDLNRVISLDPVLTGQVLKLINSAYYSLPNQVTTLTRAIIMLGLNTVKNLAISTAVLDAIGKEGSQCFPMDSFWTHSLCVGVTAKALAASKKIPAAVQEEYFVSGLLHDIGKIPFSNCFPGEYKNAIELADLQRGSLLRAEEMIFGFDHHQTGKMIAEKWQLSKNINLCLSHHHNPQDITQEHKDLVNTVAAANLFANIFEFGSAGDRFQEIPDVVQTLDITEMSWNTMGDLFHTVEEEIEKAQVFLNVSKQ</sequence>
<dbReference type="Pfam" id="PF08668">
    <property type="entry name" value="HDOD"/>
    <property type="match status" value="1"/>
</dbReference>
<gene>
    <name evidence="2" type="ORF">H8E41_08865</name>
</gene>
<dbReference type="PANTHER" id="PTHR33525:SF3">
    <property type="entry name" value="RIBONUCLEASE Y"/>
    <property type="match status" value="1"/>
</dbReference>
<evidence type="ECO:0000313" key="3">
    <source>
        <dbReference type="Proteomes" id="UP000614424"/>
    </source>
</evidence>
<evidence type="ECO:0000313" key="2">
    <source>
        <dbReference type="EMBL" id="MBC8318005.1"/>
    </source>
</evidence>
<organism evidence="2 3">
    <name type="scientific">Candidatus Desulfobia pelagia</name>
    <dbReference type="NCBI Taxonomy" id="2841692"/>
    <lineage>
        <taxon>Bacteria</taxon>
        <taxon>Pseudomonadati</taxon>
        <taxon>Thermodesulfobacteriota</taxon>
        <taxon>Desulfobulbia</taxon>
        <taxon>Desulfobulbales</taxon>
        <taxon>Desulfobulbaceae</taxon>
        <taxon>Candidatus Desulfobia</taxon>
    </lineage>
</organism>
<dbReference type="CDD" id="cd00077">
    <property type="entry name" value="HDc"/>
    <property type="match status" value="1"/>
</dbReference>
<name>A0A8J6TG50_9BACT</name>
<proteinExistence type="predicted"/>
<evidence type="ECO:0000259" key="1">
    <source>
        <dbReference type="PROSITE" id="PS51833"/>
    </source>
</evidence>
<feature type="domain" description="HDOD" evidence="1">
    <location>
        <begin position="20"/>
        <end position="217"/>
    </location>
</feature>
<protein>
    <submittedName>
        <fullName evidence="2">HDOD domain-containing protein</fullName>
    </submittedName>
</protein>
<dbReference type="InterPro" id="IPR003607">
    <property type="entry name" value="HD/PDEase_dom"/>
</dbReference>
<dbReference type="InterPro" id="IPR013976">
    <property type="entry name" value="HDOD"/>
</dbReference>
<dbReference type="InterPro" id="IPR052340">
    <property type="entry name" value="RNase_Y/CdgJ"/>
</dbReference>
<accession>A0A8J6TG50</accession>
<dbReference type="SUPFAM" id="SSF109604">
    <property type="entry name" value="HD-domain/PDEase-like"/>
    <property type="match status" value="1"/>
</dbReference>
<comment type="caution">
    <text evidence="2">The sequence shown here is derived from an EMBL/GenBank/DDBJ whole genome shotgun (WGS) entry which is preliminary data.</text>
</comment>
<dbReference type="Gene3D" id="1.10.3210.10">
    <property type="entry name" value="Hypothetical protein af1432"/>
    <property type="match status" value="1"/>
</dbReference>
<dbReference type="EMBL" id="JACNJZ010000121">
    <property type="protein sequence ID" value="MBC8318005.1"/>
    <property type="molecule type" value="Genomic_DNA"/>
</dbReference>
<dbReference type="PROSITE" id="PS51833">
    <property type="entry name" value="HDOD"/>
    <property type="match status" value="1"/>
</dbReference>
<dbReference type="PANTHER" id="PTHR33525">
    <property type="match status" value="1"/>
</dbReference>